<organism evidence="1 2">
    <name type="scientific">Achromobacter spanius</name>
    <dbReference type="NCBI Taxonomy" id="217203"/>
    <lineage>
        <taxon>Bacteria</taxon>
        <taxon>Pseudomonadati</taxon>
        <taxon>Pseudomonadota</taxon>
        <taxon>Betaproteobacteria</taxon>
        <taxon>Burkholderiales</taxon>
        <taxon>Alcaligenaceae</taxon>
        <taxon>Achromobacter</taxon>
    </lineage>
</organism>
<name>A0AA42S701_9BURK</name>
<dbReference type="EMBL" id="JAOCDZ010000038">
    <property type="protein sequence ID" value="MDH0740227.1"/>
    <property type="molecule type" value="Genomic_DNA"/>
</dbReference>
<reference evidence="1" key="1">
    <citation type="submission" date="2022-09" db="EMBL/GenBank/DDBJ databases">
        <title>Intensive care unit water sources are persistently colonized with multi-drug resistant bacteria and are the site of extensive horizontal gene transfer of antibiotic resistance genes.</title>
        <authorList>
            <person name="Diorio-Toth L."/>
        </authorList>
    </citation>
    <scope>NUCLEOTIDE SEQUENCE</scope>
    <source>
        <strain evidence="1">GD03843</strain>
    </source>
</reference>
<dbReference type="RefSeq" id="WP_279997626.1">
    <property type="nucleotide sequence ID" value="NZ_JAOCDZ010000038.1"/>
</dbReference>
<evidence type="ECO:0000313" key="2">
    <source>
        <dbReference type="Proteomes" id="UP001161094"/>
    </source>
</evidence>
<evidence type="ECO:0000313" key="1">
    <source>
        <dbReference type="EMBL" id="MDH0740227.1"/>
    </source>
</evidence>
<proteinExistence type="predicted"/>
<sequence>MEQVREMVYAQPGTANQQIGGDMPEGWVVMLLEKGDHGGVKADPSGVWVPLIPENVSRFQGREAMWQTSHGDVSLFEAAEAVLADPATPAMYRRAWDDLQEFRRDSEMLAAVAGVLGLTAAQIDALFI</sequence>
<comment type="caution">
    <text evidence="1">The sequence shown here is derived from an EMBL/GenBank/DDBJ whole genome shotgun (WGS) entry which is preliminary data.</text>
</comment>
<dbReference type="AlphaFoldDB" id="A0AA42S701"/>
<accession>A0AA42S701</accession>
<dbReference type="Proteomes" id="UP001161094">
    <property type="component" value="Unassembled WGS sequence"/>
</dbReference>
<gene>
    <name evidence="1" type="ORF">N5D93_30830</name>
</gene>
<feature type="non-terminal residue" evidence="1">
    <location>
        <position position="128"/>
    </location>
</feature>
<protein>
    <submittedName>
        <fullName evidence="1">Uncharacterized protein</fullName>
    </submittedName>
</protein>